<feature type="transmembrane region" description="Helical" evidence="1">
    <location>
        <begin position="132"/>
        <end position="151"/>
    </location>
</feature>
<dbReference type="EMBL" id="CAXAQS010000043">
    <property type="protein sequence ID" value="CAK9249762.1"/>
    <property type="molecule type" value="Genomic_DNA"/>
</dbReference>
<feature type="transmembrane region" description="Helical" evidence="1">
    <location>
        <begin position="46"/>
        <end position="65"/>
    </location>
</feature>
<evidence type="ECO:0000313" key="2">
    <source>
        <dbReference type="EMBL" id="CAK9249762.1"/>
    </source>
</evidence>
<feature type="transmembrane region" description="Helical" evidence="1">
    <location>
        <begin position="96"/>
        <end position="120"/>
    </location>
</feature>
<evidence type="ECO:0000256" key="1">
    <source>
        <dbReference type="SAM" id="Phobius"/>
    </source>
</evidence>
<dbReference type="Proteomes" id="UP001497444">
    <property type="component" value="Unassembled WGS sequence"/>
</dbReference>
<evidence type="ECO:0000313" key="3">
    <source>
        <dbReference type="Proteomes" id="UP001497444"/>
    </source>
</evidence>
<gene>
    <name evidence="2" type="ORF">CSSPJE1EN1_LOCUS25140</name>
</gene>
<reference evidence="2" key="1">
    <citation type="submission" date="2024-02" db="EMBL/GenBank/DDBJ databases">
        <authorList>
            <consortium name="ELIXIR-Norway"/>
            <consortium name="Elixir Norway"/>
        </authorList>
    </citation>
    <scope>NUCLEOTIDE SEQUENCE</scope>
</reference>
<keyword evidence="1" id="KW-0472">Membrane</keyword>
<keyword evidence="1" id="KW-1133">Transmembrane helix</keyword>
<accession>A0ABP0V889</accession>
<name>A0ABP0V889_9BRYO</name>
<keyword evidence="1" id="KW-0812">Transmembrane</keyword>
<comment type="caution">
    <text evidence="2">The sequence shown here is derived from an EMBL/GenBank/DDBJ whole genome shotgun (WGS) entry which is preliminary data.</text>
</comment>
<organism evidence="2 3">
    <name type="scientific">Sphagnum jensenii</name>
    <dbReference type="NCBI Taxonomy" id="128206"/>
    <lineage>
        <taxon>Eukaryota</taxon>
        <taxon>Viridiplantae</taxon>
        <taxon>Streptophyta</taxon>
        <taxon>Embryophyta</taxon>
        <taxon>Bryophyta</taxon>
        <taxon>Sphagnophytina</taxon>
        <taxon>Sphagnopsida</taxon>
        <taxon>Sphagnales</taxon>
        <taxon>Sphagnaceae</taxon>
        <taxon>Sphagnum</taxon>
    </lineage>
</organism>
<sequence length="156" mass="16804">MVSSALPLINCVSIFSIFFFSINSLAFDIIWISFSSLINFSAEGFLLSFIAFLPLISSPASVFIISSSGNSSGIILDSVSYSTVTFSSRVSSALPLINCVSIFSISFFSINSLAFDIIWISFSSIINFSAEGFLLSFMAFLPLISSPATVFRNSSS</sequence>
<feature type="non-terminal residue" evidence="2">
    <location>
        <position position="156"/>
    </location>
</feature>
<proteinExistence type="predicted"/>
<feature type="transmembrane region" description="Helical" evidence="1">
    <location>
        <begin position="12"/>
        <end position="34"/>
    </location>
</feature>
<evidence type="ECO:0008006" key="4">
    <source>
        <dbReference type="Google" id="ProtNLM"/>
    </source>
</evidence>
<protein>
    <recommendedName>
        <fullName evidence="4">NADH dehydrogenase subunit 6</fullName>
    </recommendedName>
</protein>
<keyword evidence="3" id="KW-1185">Reference proteome</keyword>